<accession>A0AAD4SHF1</accession>
<evidence type="ECO:0000313" key="2">
    <source>
        <dbReference type="Proteomes" id="UP001202328"/>
    </source>
</evidence>
<keyword evidence="2" id="KW-1185">Reference proteome</keyword>
<comment type="caution">
    <text evidence="1">The sequence shown here is derived from an EMBL/GenBank/DDBJ whole genome shotgun (WGS) entry which is preliminary data.</text>
</comment>
<gene>
    <name evidence="1" type="ORF">MKW98_016330</name>
</gene>
<dbReference type="AlphaFoldDB" id="A0AAD4SHF1"/>
<protein>
    <submittedName>
        <fullName evidence="1">Uncharacterized protein</fullName>
    </submittedName>
</protein>
<sequence>TISSADDFVNILPTFHNLEKLFLELEETTDKSAFPLLKAAPNLTCLVFNENIRDNV</sequence>
<dbReference type="Proteomes" id="UP001202328">
    <property type="component" value="Unassembled WGS sequence"/>
</dbReference>
<dbReference type="EMBL" id="JAJJMB010010581">
    <property type="protein sequence ID" value="KAI3907686.1"/>
    <property type="molecule type" value="Genomic_DNA"/>
</dbReference>
<name>A0AAD4SHF1_9MAGN</name>
<feature type="non-terminal residue" evidence="1">
    <location>
        <position position="56"/>
    </location>
</feature>
<evidence type="ECO:0000313" key="1">
    <source>
        <dbReference type="EMBL" id="KAI3907686.1"/>
    </source>
</evidence>
<organism evidence="1 2">
    <name type="scientific">Papaver atlanticum</name>
    <dbReference type="NCBI Taxonomy" id="357466"/>
    <lineage>
        <taxon>Eukaryota</taxon>
        <taxon>Viridiplantae</taxon>
        <taxon>Streptophyta</taxon>
        <taxon>Embryophyta</taxon>
        <taxon>Tracheophyta</taxon>
        <taxon>Spermatophyta</taxon>
        <taxon>Magnoliopsida</taxon>
        <taxon>Ranunculales</taxon>
        <taxon>Papaveraceae</taxon>
        <taxon>Papaveroideae</taxon>
        <taxon>Papaver</taxon>
    </lineage>
</organism>
<proteinExistence type="predicted"/>
<reference evidence="1" key="1">
    <citation type="submission" date="2022-04" db="EMBL/GenBank/DDBJ databases">
        <title>A functionally conserved STORR gene fusion in Papaver species that diverged 16.8 million years ago.</title>
        <authorList>
            <person name="Catania T."/>
        </authorList>
    </citation>
    <scope>NUCLEOTIDE SEQUENCE</scope>
    <source>
        <strain evidence="1">S-188037</strain>
    </source>
</reference>